<dbReference type="STRING" id="339866.GCA_001418255_02626"/>
<dbReference type="PANTHER" id="PTHR41294:SF1">
    <property type="entry name" value="CADMIUM-INDUCED PROTEIN CADI"/>
    <property type="match status" value="1"/>
</dbReference>
<dbReference type="InterPro" id="IPR037523">
    <property type="entry name" value="VOC_core"/>
</dbReference>
<gene>
    <name evidence="2" type="ORF">Ga0061069_11066</name>
</gene>
<dbReference type="PROSITE" id="PS51819">
    <property type="entry name" value="VOC"/>
    <property type="match status" value="1"/>
</dbReference>
<evidence type="ECO:0000259" key="1">
    <source>
        <dbReference type="PROSITE" id="PS51819"/>
    </source>
</evidence>
<dbReference type="Proteomes" id="UP000183649">
    <property type="component" value="Unassembled WGS sequence"/>
</dbReference>
<dbReference type="InterPro" id="IPR004360">
    <property type="entry name" value="Glyas_Fos-R_dOase_dom"/>
</dbReference>
<dbReference type="GO" id="GO:0046686">
    <property type="term" value="P:response to cadmium ion"/>
    <property type="evidence" value="ECO:0007669"/>
    <property type="project" value="TreeGrafter"/>
</dbReference>
<dbReference type="Gene3D" id="3.10.180.10">
    <property type="entry name" value="2,3-Dihydroxybiphenyl 1,2-Dioxygenase, domain 1"/>
    <property type="match status" value="1"/>
</dbReference>
<evidence type="ECO:0000313" key="2">
    <source>
        <dbReference type="EMBL" id="CUA99713.1"/>
    </source>
</evidence>
<dbReference type="InterPro" id="IPR052393">
    <property type="entry name" value="Cadmium-induced_rsp"/>
</dbReference>
<dbReference type="SUPFAM" id="SSF54593">
    <property type="entry name" value="Glyoxalase/Bleomycin resistance protein/Dihydroxybiphenyl dioxygenase"/>
    <property type="match status" value="1"/>
</dbReference>
<feature type="domain" description="VOC" evidence="1">
    <location>
        <begin position="2"/>
        <end position="116"/>
    </location>
</feature>
<protein>
    <recommendedName>
        <fullName evidence="1">VOC domain-containing protein</fullName>
    </recommendedName>
</protein>
<dbReference type="EMBL" id="CYHF01000010">
    <property type="protein sequence ID" value="CUA99713.1"/>
    <property type="molecule type" value="Genomic_DNA"/>
</dbReference>
<dbReference type="InterPro" id="IPR029068">
    <property type="entry name" value="Glyas_Bleomycin-R_OHBP_Dase"/>
</dbReference>
<dbReference type="Pfam" id="PF00903">
    <property type="entry name" value="Glyoxalase"/>
    <property type="match status" value="1"/>
</dbReference>
<dbReference type="OrthoDB" id="9789608at2"/>
<dbReference type="RefSeq" id="WP_055451464.1">
    <property type="nucleotide sequence ID" value="NZ_CYHF01000010.1"/>
</dbReference>
<sequence>MKRFHVHVSVPALDDAVRFYSALFAAEPTVRKADYAKWMLDDPRVNFAISQRGAAPGLNHLGIQVESGAELLDMQQRVEATDAEAIAELGTACCYARSDKYWVNDPVGIAWETYHTLDTIPMFNEAAQGAGCCVPTAAAPATAANERGSATCCGTVTGGKPAKSSCC</sequence>
<dbReference type="InterPro" id="IPR049789">
    <property type="entry name" value="ArsI/CadI-like"/>
</dbReference>
<dbReference type="AlphaFoldDB" id="A0A0K6I9M1"/>
<name>A0A0K6I9M1_9BURK</name>
<evidence type="ECO:0000313" key="3">
    <source>
        <dbReference type="Proteomes" id="UP000183649"/>
    </source>
</evidence>
<proteinExistence type="predicted"/>
<dbReference type="PANTHER" id="PTHR41294">
    <property type="entry name" value="CADMIUM-INDUCED PROTEIN CADI"/>
    <property type="match status" value="1"/>
</dbReference>
<dbReference type="NCBIfam" id="NF041414">
    <property type="entry name" value="ArsI_CadI_VOC"/>
    <property type="match status" value="1"/>
</dbReference>
<accession>A0A0K6I9M1</accession>
<keyword evidence="3" id="KW-1185">Reference proteome</keyword>
<organism evidence="2 3">
    <name type="scientific">Thiomonas bhubaneswarensis</name>
    <dbReference type="NCBI Taxonomy" id="339866"/>
    <lineage>
        <taxon>Bacteria</taxon>
        <taxon>Pseudomonadati</taxon>
        <taxon>Pseudomonadota</taxon>
        <taxon>Betaproteobacteria</taxon>
        <taxon>Burkholderiales</taxon>
        <taxon>Thiomonas</taxon>
    </lineage>
</organism>
<reference evidence="3" key="1">
    <citation type="submission" date="2015-08" db="EMBL/GenBank/DDBJ databases">
        <authorList>
            <person name="Varghese N."/>
        </authorList>
    </citation>
    <scope>NUCLEOTIDE SEQUENCE [LARGE SCALE GENOMIC DNA]</scope>
    <source>
        <strain evidence="3">DSM 18181</strain>
    </source>
</reference>